<evidence type="ECO:0000313" key="2">
    <source>
        <dbReference type="Proteomes" id="UP000223913"/>
    </source>
</evidence>
<accession>A0A2D0N915</accession>
<keyword evidence="2" id="KW-1185">Reference proteome</keyword>
<gene>
    <name evidence="1" type="ORF">CRP01_18460</name>
</gene>
<protein>
    <recommendedName>
        <fullName evidence="3">Alkyl hydroperoxide reductase subunit C/ Thiol specific antioxidant domain-containing protein</fullName>
    </recommendedName>
</protein>
<dbReference type="Proteomes" id="UP000223913">
    <property type="component" value="Unassembled WGS sequence"/>
</dbReference>
<evidence type="ECO:0000313" key="1">
    <source>
        <dbReference type="EMBL" id="PHN05011.1"/>
    </source>
</evidence>
<proteinExistence type="predicted"/>
<dbReference type="AlphaFoldDB" id="A0A2D0N915"/>
<organism evidence="1 2">
    <name type="scientific">Flavilitoribacter nigricans (strain ATCC 23147 / DSM 23189 / NBRC 102662 / NCIMB 1420 / SS-2)</name>
    <name type="common">Lewinella nigricans</name>
    <dbReference type="NCBI Taxonomy" id="1122177"/>
    <lineage>
        <taxon>Bacteria</taxon>
        <taxon>Pseudomonadati</taxon>
        <taxon>Bacteroidota</taxon>
        <taxon>Saprospiria</taxon>
        <taxon>Saprospirales</taxon>
        <taxon>Lewinellaceae</taxon>
        <taxon>Flavilitoribacter</taxon>
    </lineage>
</organism>
<reference evidence="1 2" key="1">
    <citation type="submission" date="2017-10" db="EMBL/GenBank/DDBJ databases">
        <title>The draft genome sequence of Lewinella nigricans NBRC 102662.</title>
        <authorList>
            <person name="Wang K."/>
        </authorList>
    </citation>
    <scope>NUCLEOTIDE SEQUENCE [LARGE SCALE GENOMIC DNA]</scope>
    <source>
        <strain evidence="1 2">NBRC 102662</strain>
    </source>
</reference>
<comment type="caution">
    <text evidence="1">The sequence shown here is derived from an EMBL/GenBank/DDBJ whole genome shotgun (WGS) entry which is preliminary data.</text>
</comment>
<dbReference type="EMBL" id="PDUD01000023">
    <property type="protein sequence ID" value="PHN05011.1"/>
    <property type="molecule type" value="Genomic_DNA"/>
</dbReference>
<evidence type="ECO:0008006" key="3">
    <source>
        <dbReference type="Google" id="ProtNLM"/>
    </source>
</evidence>
<sequence>MLLIVFPAASWYYLNSGLQYRRSTMAELKEYGTFPSENWPLADGSQLSEEFLKKKMLLAHQMPDAGHPELVKRYGETLRRLHDQFEERDELIFLTLLHGDSARVGQQLMPFAETYELEDQPHQFFIRLDDNEFASLGKEVLQPKSEAASDLEEPSAFFLLTDTTATIRRYYDIREESDIRRLVEHIALLLPFKKDRELIFKREVEK</sequence>
<name>A0A2D0N915_FLAN2</name>